<gene>
    <name evidence="2" type="ORF">JCGZ_05150</name>
</gene>
<feature type="compositionally biased region" description="Polar residues" evidence="1">
    <location>
        <begin position="9"/>
        <end position="28"/>
    </location>
</feature>
<evidence type="ECO:0000313" key="3">
    <source>
        <dbReference type="Proteomes" id="UP000027138"/>
    </source>
</evidence>
<proteinExistence type="predicted"/>
<name>A0A067L5T4_JATCU</name>
<protein>
    <submittedName>
        <fullName evidence="2">Uncharacterized protein</fullName>
    </submittedName>
</protein>
<dbReference type="AlphaFoldDB" id="A0A067L5T4"/>
<dbReference type="Proteomes" id="UP000027138">
    <property type="component" value="Unassembled WGS sequence"/>
</dbReference>
<feature type="region of interest" description="Disordered" evidence="1">
    <location>
        <begin position="1"/>
        <end position="77"/>
    </location>
</feature>
<feature type="compositionally biased region" description="Low complexity" evidence="1">
    <location>
        <begin position="35"/>
        <end position="51"/>
    </location>
</feature>
<keyword evidence="3" id="KW-1185">Reference proteome</keyword>
<organism evidence="2 3">
    <name type="scientific">Jatropha curcas</name>
    <name type="common">Barbados nut</name>
    <dbReference type="NCBI Taxonomy" id="180498"/>
    <lineage>
        <taxon>Eukaryota</taxon>
        <taxon>Viridiplantae</taxon>
        <taxon>Streptophyta</taxon>
        <taxon>Embryophyta</taxon>
        <taxon>Tracheophyta</taxon>
        <taxon>Spermatophyta</taxon>
        <taxon>Magnoliopsida</taxon>
        <taxon>eudicotyledons</taxon>
        <taxon>Gunneridae</taxon>
        <taxon>Pentapetalae</taxon>
        <taxon>rosids</taxon>
        <taxon>fabids</taxon>
        <taxon>Malpighiales</taxon>
        <taxon>Euphorbiaceae</taxon>
        <taxon>Crotonoideae</taxon>
        <taxon>Jatropheae</taxon>
        <taxon>Jatropha</taxon>
    </lineage>
</organism>
<reference evidence="2 3" key="1">
    <citation type="journal article" date="2014" name="PLoS ONE">
        <title>Global Analysis of Gene Expression Profiles in Physic Nut (Jatropha curcas L.) Seedlings Exposed to Salt Stress.</title>
        <authorList>
            <person name="Zhang L."/>
            <person name="Zhang C."/>
            <person name="Wu P."/>
            <person name="Chen Y."/>
            <person name="Li M."/>
            <person name="Jiang H."/>
            <person name="Wu G."/>
        </authorList>
    </citation>
    <scope>NUCLEOTIDE SEQUENCE [LARGE SCALE GENOMIC DNA]</scope>
    <source>
        <strain evidence="3">cv. GZQX0401</strain>
        <tissue evidence="2">Young leaves</tissue>
    </source>
</reference>
<accession>A0A067L5T4</accession>
<evidence type="ECO:0000256" key="1">
    <source>
        <dbReference type="SAM" id="MobiDB-lite"/>
    </source>
</evidence>
<evidence type="ECO:0000313" key="2">
    <source>
        <dbReference type="EMBL" id="KDP39469.1"/>
    </source>
</evidence>
<feature type="compositionally biased region" description="Basic and acidic residues" evidence="1">
    <location>
        <begin position="52"/>
        <end position="61"/>
    </location>
</feature>
<dbReference type="EMBL" id="KK914350">
    <property type="protein sequence ID" value="KDP39469.1"/>
    <property type="molecule type" value="Genomic_DNA"/>
</dbReference>
<sequence length="77" mass="8425">MRMFGQHGVGTSSSDPTPATDQDVSTALHQPLPSPLDLDTTDDTLVTPADTTTDRTIEKGPRPCQVYSRRNKEQRGQ</sequence>